<comment type="caution">
    <text evidence="3">The sequence shown here is derived from an EMBL/GenBank/DDBJ whole genome shotgun (WGS) entry which is preliminary data.</text>
</comment>
<dbReference type="Gene3D" id="3.20.20.240">
    <property type="entry name" value="Methylmalonyl-CoA mutase"/>
    <property type="match status" value="1"/>
</dbReference>
<feature type="domain" description="Methylmalonyl-CoA mutase alpha/beta chain catalytic" evidence="2">
    <location>
        <begin position="101"/>
        <end position="573"/>
    </location>
</feature>
<dbReference type="InterPro" id="IPR016176">
    <property type="entry name" value="Cbl-dep_enz_cat"/>
</dbReference>
<gene>
    <name evidence="3" type="ORF">GCM10023156_53720</name>
</gene>
<reference evidence="4" key="1">
    <citation type="journal article" date="2019" name="Int. J. Syst. Evol. Microbiol.">
        <title>The Global Catalogue of Microorganisms (GCM) 10K type strain sequencing project: providing services to taxonomists for standard genome sequencing and annotation.</title>
        <authorList>
            <consortium name="The Broad Institute Genomics Platform"/>
            <consortium name="The Broad Institute Genome Sequencing Center for Infectious Disease"/>
            <person name="Wu L."/>
            <person name="Ma J."/>
        </authorList>
    </citation>
    <scope>NUCLEOTIDE SEQUENCE [LARGE SCALE GENOMIC DNA]</scope>
    <source>
        <strain evidence="4">JCM 17759</strain>
    </source>
</reference>
<evidence type="ECO:0000256" key="1">
    <source>
        <dbReference type="SAM" id="MobiDB-lite"/>
    </source>
</evidence>
<accession>A0ABP8NGY4</accession>
<feature type="region of interest" description="Disordered" evidence="1">
    <location>
        <begin position="31"/>
        <end position="55"/>
    </location>
</feature>
<dbReference type="Proteomes" id="UP001500840">
    <property type="component" value="Unassembled WGS sequence"/>
</dbReference>
<name>A0ABP8NGY4_9BACT</name>
<sequence>MVPKLDSASMVSNMLDPKCFSAQASTASKVACSQPEDPRSVDSADIKQPTSQQTVDWRSNDAVVLQPLYTRNGSGTSSPMIRDRDYLLRGMTTERGQSLSVDLRQRHSHPDPEQTNRAALDDLQGGVTSLELRLDRAVRSGSWQVFSVNRTTANEMPCDGIRGDELLSNELLGEDGVMLYEASDFDTAFAAVPLDQTAIALDAGNSFLAAAASIAALWERRGVDPTEARGAFAADPIGSLSRDPSLSRLRGKPMLGLSDLATWTSRTFPHVSSVAVDTTTYYDGGGTDTQELAFSIATAVQYLRAMTTTRDSRTESLSIDHAAAQILFRYSLGTDHFLSIAKLRAARALWARVLNACGGSPSSMKIQTCTSSRVMTDRDLNLNLLRNCVVVFSGLLGGADTITSLPLDHAIQLPDTFGRRMARNTVLILSEEAQLRRVVDPSGGSYFFETITNQLCEQAWSLFQEVERRGGMLACVRNGWVAKQVAQSAQKWASQFAYGEKTIVGVTKFVNSRDRVVRRAPPDLDRLREIAMQRCAEHGDAQVAIPLFEHGPNLAEAMFVAAQSGASIPQMNRMLGDQASREVSQ</sequence>
<dbReference type="EMBL" id="BAABGA010000076">
    <property type="protein sequence ID" value="GAA4465686.1"/>
    <property type="molecule type" value="Genomic_DNA"/>
</dbReference>
<evidence type="ECO:0000259" key="2">
    <source>
        <dbReference type="Pfam" id="PF01642"/>
    </source>
</evidence>
<feature type="compositionally biased region" description="Basic and acidic residues" evidence="1">
    <location>
        <begin position="36"/>
        <end position="45"/>
    </location>
</feature>
<evidence type="ECO:0000313" key="4">
    <source>
        <dbReference type="Proteomes" id="UP001500840"/>
    </source>
</evidence>
<dbReference type="PANTHER" id="PTHR48101">
    <property type="entry name" value="METHYLMALONYL-COA MUTASE, MITOCHONDRIAL-RELATED"/>
    <property type="match status" value="1"/>
</dbReference>
<proteinExistence type="predicted"/>
<dbReference type="SUPFAM" id="SSF51703">
    <property type="entry name" value="Cobalamin (vitamin B12)-dependent enzymes"/>
    <property type="match status" value="1"/>
</dbReference>
<organism evidence="3 4">
    <name type="scientific">Novipirellula rosea</name>
    <dbReference type="NCBI Taxonomy" id="1031540"/>
    <lineage>
        <taxon>Bacteria</taxon>
        <taxon>Pseudomonadati</taxon>
        <taxon>Planctomycetota</taxon>
        <taxon>Planctomycetia</taxon>
        <taxon>Pirellulales</taxon>
        <taxon>Pirellulaceae</taxon>
        <taxon>Novipirellula</taxon>
    </lineage>
</organism>
<evidence type="ECO:0000313" key="3">
    <source>
        <dbReference type="EMBL" id="GAA4465686.1"/>
    </source>
</evidence>
<feature type="compositionally biased region" description="Basic and acidic residues" evidence="1">
    <location>
        <begin position="103"/>
        <end position="114"/>
    </location>
</feature>
<feature type="region of interest" description="Disordered" evidence="1">
    <location>
        <begin position="97"/>
        <end position="117"/>
    </location>
</feature>
<dbReference type="PANTHER" id="PTHR48101:SF4">
    <property type="entry name" value="METHYLMALONYL-COA MUTASE, MITOCHONDRIAL"/>
    <property type="match status" value="1"/>
</dbReference>
<protein>
    <recommendedName>
        <fullName evidence="2">Methylmalonyl-CoA mutase alpha/beta chain catalytic domain-containing protein</fullName>
    </recommendedName>
</protein>
<dbReference type="InterPro" id="IPR006099">
    <property type="entry name" value="MeMalonylCoA_mutase_a/b_cat"/>
</dbReference>
<keyword evidence="4" id="KW-1185">Reference proteome</keyword>
<dbReference type="Pfam" id="PF01642">
    <property type="entry name" value="MM_CoA_mutase"/>
    <property type="match status" value="1"/>
</dbReference>